<dbReference type="Proteomes" id="UP001158049">
    <property type="component" value="Unassembled WGS sequence"/>
</dbReference>
<protein>
    <submittedName>
        <fullName evidence="7">Mechanosensitive ion channel</fullName>
    </submittedName>
</protein>
<keyword evidence="4 5" id="KW-0472">Membrane</keyword>
<dbReference type="InterPro" id="IPR010920">
    <property type="entry name" value="LSM_dom_sf"/>
</dbReference>
<dbReference type="EMBL" id="FXUL01000027">
    <property type="protein sequence ID" value="SMP77955.1"/>
    <property type="molecule type" value="Genomic_DNA"/>
</dbReference>
<dbReference type="Gene3D" id="1.10.287.1260">
    <property type="match status" value="1"/>
</dbReference>
<dbReference type="InterPro" id="IPR006685">
    <property type="entry name" value="MscS_channel_2nd"/>
</dbReference>
<evidence type="ECO:0000256" key="5">
    <source>
        <dbReference type="SAM" id="Phobius"/>
    </source>
</evidence>
<feature type="transmembrane region" description="Helical" evidence="5">
    <location>
        <begin position="126"/>
        <end position="142"/>
    </location>
</feature>
<evidence type="ECO:0000259" key="6">
    <source>
        <dbReference type="Pfam" id="PF00924"/>
    </source>
</evidence>
<comment type="subcellular location">
    <subcellularLocation>
        <location evidence="1">Membrane</location>
    </subcellularLocation>
</comment>
<feature type="transmembrane region" description="Helical" evidence="5">
    <location>
        <begin position="204"/>
        <end position="223"/>
    </location>
</feature>
<name>A0ABY1QQP9_9BURK</name>
<evidence type="ECO:0000313" key="7">
    <source>
        <dbReference type="EMBL" id="SMP77955.1"/>
    </source>
</evidence>
<organism evidence="7 8">
    <name type="scientific">Noviherbaspirillum suwonense</name>
    <dbReference type="NCBI Taxonomy" id="1224511"/>
    <lineage>
        <taxon>Bacteria</taxon>
        <taxon>Pseudomonadati</taxon>
        <taxon>Pseudomonadota</taxon>
        <taxon>Betaproteobacteria</taxon>
        <taxon>Burkholderiales</taxon>
        <taxon>Oxalobacteraceae</taxon>
        <taxon>Noviherbaspirillum</taxon>
    </lineage>
</organism>
<comment type="caution">
    <text evidence="7">The sequence shown here is derived from an EMBL/GenBank/DDBJ whole genome shotgun (WGS) entry which is preliminary data.</text>
</comment>
<feature type="transmembrane region" description="Helical" evidence="5">
    <location>
        <begin position="93"/>
        <end position="114"/>
    </location>
</feature>
<keyword evidence="3 5" id="KW-1133">Transmembrane helix</keyword>
<dbReference type="PANTHER" id="PTHR30566">
    <property type="entry name" value="YNAI-RELATED MECHANOSENSITIVE ION CHANNEL"/>
    <property type="match status" value="1"/>
</dbReference>
<keyword evidence="8" id="KW-1185">Reference proteome</keyword>
<evidence type="ECO:0000256" key="1">
    <source>
        <dbReference type="ARBA" id="ARBA00004370"/>
    </source>
</evidence>
<evidence type="ECO:0000256" key="4">
    <source>
        <dbReference type="ARBA" id="ARBA00023136"/>
    </source>
</evidence>
<dbReference type="Pfam" id="PF00924">
    <property type="entry name" value="MS_channel_2nd"/>
    <property type="match status" value="1"/>
</dbReference>
<accession>A0ABY1QQP9</accession>
<dbReference type="SUPFAM" id="SSF50182">
    <property type="entry name" value="Sm-like ribonucleoproteins"/>
    <property type="match status" value="1"/>
</dbReference>
<dbReference type="PANTHER" id="PTHR30566:SF25">
    <property type="entry name" value="INNER MEMBRANE PROTEIN"/>
    <property type="match status" value="1"/>
</dbReference>
<keyword evidence="2 5" id="KW-0812">Transmembrane</keyword>
<sequence length="400" mass="45323">MYGTALYPKRVLVSLPGLPSSLHWTRNMTDLLPDWVVSPLMTLLGWLPESQKYAWLDVALQVLLILLIVLAGDRFGMPVLQRLARHLPFSRRLLVQCRRALRVAAFFLLLQIVFRDTDPRLHLSPLLLHLTALLTIASLTWLSSRAVQSIADTIVERNPINLTDNLAARRVHTQTRVLARSVNVLIILVGTGMALMTLPLLRQIGTSLLASAGVAGLIVGFAAKPVLGNLLAGLQLAISQPIRLDDVVIVENEWGQIEEITGTYVVVRIWDQRRLIVPLQWFIEHPFQNWTRNSAELLGVVMLWVDYRLPLEPLRAEAQRLCRTFQEWDGRVCVVQVTETNERAMQVRILVSAPDSPRTFDLRCKMREGLLDFIQRQYPDCLPRVRGETVGAVMNPEIQR</sequence>
<feature type="transmembrane region" description="Helical" evidence="5">
    <location>
        <begin position="177"/>
        <end position="198"/>
    </location>
</feature>
<feature type="domain" description="Mechanosensitive ion channel MscS" evidence="6">
    <location>
        <begin position="226"/>
        <end position="292"/>
    </location>
</feature>
<evidence type="ECO:0000313" key="8">
    <source>
        <dbReference type="Proteomes" id="UP001158049"/>
    </source>
</evidence>
<dbReference type="InterPro" id="IPR023408">
    <property type="entry name" value="MscS_beta-dom_sf"/>
</dbReference>
<reference evidence="7 8" key="1">
    <citation type="submission" date="2017-05" db="EMBL/GenBank/DDBJ databases">
        <authorList>
            <person name="Varghese N."/>
            <person name="Submissions S."/>
        </authorList>
    </citation>
    <scope>NUCLEOTIDE SEQUENCE [LARGE SCALE GENOMIC DNA]</scope>
    <source>
        <strain evidence="7 8">DSM 26001</strain>
    </source>
</reference>
<dbReference type="Gene3D" id="2.30.30.60">
    <property type="match status" value="1"/>
</dbReference>
<evidence type="ECO:0000256" key="2">
    <source>
        <dbReference type="ARBA" id="ARBA00022692"/>
    </source>
</evidence>
<evidence type="ECO:0000256" key="3">
    <source>
        <dbReference type="ARBA" id="ARBA00022989"/>
    </source>
</evidence>
<gene>
    <name evidence="7" type="ORF">SAMN06295970_12769</name>
</gene>
<feature type="transmembrane region" description="Helical" evidence="5">
    <location>
        <begin position="53"/>
        <end position="72"/>
    </location>
</feature>
<proteinExistence type="predicted"/>